<dbReference type="RefSeq" id="WP_179929444.1">
    <property type="nucleotide sequence ID" value="NZ_JACCDF010000002.1"/>
</dbReference>
<proteinExistence type="inferred from homology"/>
<keyword evidence="9" id="KW-1185">Reference proteome</keyword>
<evidence type="ECO:0000256" key="3">
    <source>
        <dbReference type="ARBA" id="ARBA00029447"/>
    </source>
</evidence>
<comment type="caution">
    <text evidence="8">The sequence shown here is derived from an EMBL/GenBank/DDBJ whole genome shotgun (WGS) entry which is preliminary data.</text>
</comment>
<dbReference type="InterPro" id="IPR025991">
    <property type="entry name" value="Chemoreceptor_zinc-bind_dom"/>
</dbReference>
<evidence type="ECO:0000256" key="5">
    <source>
        <dbReference type="SAM" id="Coils"/>
    </source>
</evidence>
<dbReference type="GO" id="GO:0007165">
    <property type="term" value="P:signal transduction"/>
    <property type="evidence" value="ECO:0007669"/>
    <property type="project" value="UniProtKB-KW"/>
</dbReference>
<protein>
    <submittedName>
        <fullName evidence="8">CZB domain-containing protein</fullName>
    </submittedName>
</protein>
<dbReference type="InterPro" id="IPR004089">
    <property type="entry name" value="MCPsignal_dom"/>
</dbReference>
<dbReference type="PROSITE" id="PS50111">
    <property type="entry name" value="CHEMOTAXIS_TRANSDUC_2"/>
    <property type="match status" value="1"/>
</dbReference>
<evidence type="ECO:0000259" key="7">
    <source>
        <dbReference type="PROSITE" id="PS50111"/>
    </source>
</evidence>
<dbReference type="SUPFAM" id="SSF58104">
    <property type="entry name" value="Methyl-accepting chemotaxis protein (MCP) signaling domain"/>
    <property type="match status" value="1"/>
</dbReference>
<evidence type="ECO:0000256" key="2">
    <source>
        <dbReference type="ARBA" id="ARBA00023224"/>
    </source>
</evidence>
<comment type="similarity">
    <text evidence="3">Belongs to the methyl-accepting chemotaxis (MCP) protein family.</text>
</comment>
<reference evidence="8 9" key="1">
    <citation type="journal article" date="2015" name="Int. J. Syst. Evol. Microbiol.">
        <title>Halomonas salicampi sp. nov., a halotolerant and alkalitolerant bacterium isolated from a saltern soil.</title>
        <authorList>
            <person name="Lee J.C."/>
            <person name="Kim Y.S."/>
            <person name="Yun B.S."/>
            <person name="Whang K.S."/>
        </authorList>
    </citation>
    <scope>NUCLEOTIDE SEQUENCE [LARGE SCALE GENOMIC DNA]</scope>
    <source>
        <strain evidence="8 9">BH103</strain>
    </source>
</reference>
<feature type="domain" description="Methyl-accepting transducer" evidence="7">
    <location>
        <begin position="88"/>
        <end position="263"/>
    </location>
</feature>
<dbReference type="GO" id="GO:0016020">
    <property type="term" value="C:membrane"/>
    <property type="evidence" value="ECO:0007669"/>
    <property type="project" value="UniProtKB-SubCell"/>
</dbReference>
<evidence type="ECO:0000256" key="4">
    <source>
        <dbReference type="PROSITE-ProRule" id="PRU00284"/>
    </source>
</evidence>
<gene>
    <name evidence="8" type="ORF">HZS81_05105</name>
</gene>
<dbReference type="Pfam" id="PF00015">
    <property type="entry name" value="MCPsignal"/>
    <property type="match status" value="1"/>
</dbReference>
<dbReference type="EMBL" id="JACCDF010000002">
    <property type="protein sequence ID" value="NYS60140.1"/>
    <property type="molecule type" value="Genomic_DNA"/>
</dbReference>
<name>A0A7Z0LJN9_9GAMM</name>
<feature type="region of interest" description="Disordered" evidence="6">
    <location>
        <begin position="366"/>
        <end position="389"/>
    </location>
</feature>
<keyword evidence="2 4" id="KW-0807">Transducer</keyword>
<dbReference type="GO" id="GO:0006935">
    <property type="term" value="P:chemotaxis"/>
    <property type="evidence" value="ECO:0007669"/>
    <property type="project" value="InterPro"/>
</dbReference>
<dbReference type="Pfam" id="PF13682">
    <property type="entry name" value="CZB"/>
    <property type="match status" value="1"/>
</dbReference>
<evidence type="ECO:0000256" key="1">
    <source>
        <dbReference type="ARBA" id="ARBA00004370"/>
    </source>
</evidence>
<dbReference type="AlphaFoldDB" id="A0A7Z0LJN9"/>
<dbReference type="PANTHER" id="PTHR32089:SF112">
    <property type="entry name" value="LYSOZYME-LIKE PROTEIN-RELATED"/>
    <property type="match status" value="1"/>
</dbReference>
<keyword evidence="5" id="KW-0175">Coiled coil</keyword>
<organism evidence="8 9">
    <name type="scientific">Vreelandella salicampi</name>
    <dbReference type="NCBI Taxonomy" id="1449798"/>
    <lineage>
        <taxon>Bacteria</taxon>
        <taxon>Pseudomonadati</taxon>
        <taxon>Pseudomonadota</taxon>
        <taxon>Gammaproteobacteria</taxon>
        <taxon>Oceanospirillales</taxon>
        <taxon>Halomonadaceae</taxon>
        <taxon>Vreelandella</taxon>
    </lineage>
</organism>
<evidence type="ECO:0000313" key="8">
    <source>
        <dbReference type="EMBL" id="NYS60140.1"/>
    </source>
</evidence>
<dbReference type="Gene3D" id="6.10.250.3200">
    <property type="match status" value="1"/>
</dbReference>
<dbReference type="Gene3D" id="1.20.120.30">
    <property type="entry name" value="Aspartate receptor, ligand-binding domain"/>
    <property type="match status" value="1"/>
</dbReference>
<dbReference type="PANTHER" id="PTHR32089">
    <property type="entry name" value="METHYL-ACCEPTING CHEMOTAXIS PROTEIN MCPB"/>
    <property type="match status" value="1"/>
</dbReference>
<accession>A0A7Z0LJN9</accession>
<dbReference type="GO" id="GO:0004888">
    <property type="term" value="F:transmembrane signaling receptor activity"/>
    <property type="evidence" value="ECO:0007669"/>
    <property type="project" value="InterPro"/>
</dbReference>
<dbReference type="SMART" id="SM00283">
    <property type="entry name" value="MA"/>
    <property type="match status" value="1"/>
</dbReference>
<feature type="coiled-coil region" evidence="5">
    <location>
        <begin position="19"/>
        <end position="46"/>
    </location>
</feature>
<evidence type="ECO:0000313" key="9">
    <source>
        <dbReference type="Proteomes" id="UP000586119"/>
    </source>
</evidence>
<dbReference type="Proteomes" id="UP000586119">
    <property type="component" value="Unassembled WGS sequence"/>
</dbReference>
<evidence type="ECO:0000256" key="6">
    <source>
        <dbReference type="SAM" id="MobiDB-lite"/>
    </source>
</evidence>
<sequence>MRLWKRKSNTLPYDSSQDSSSLIHERDRLKKRIEQLESERRIHQHLFQNLAGFGDSVVALRESFTELSDLLLGNQKVTDFTANESLHSHDALTAMVTELRTLNQHISQAAEQVTSLRGDAEGIGNFVNVISEISMQTTLLAFNASIEAARAGEAGLGFSVVATEVRHLASRTTTASDEIGGLTGNILSQSGTVDSVMADNAKKAAGLSTEASHVMQRTEHLLALTSESSQTLSFSAMLSEVEVANMEELEVKLEVYRIFMGLSEKTAADLPDETQCALGRWYYEGTGNSMFHTDEDFRALEEPHREVHRQAIEAVFQYREGRIDKAMQALTHMEAANLDVMERLRYIMRKYKPEMHHTDLLKQKGNNAGLERTSPPSFTPCVKTALPEV</sequence>
<dbReference type="PRINTS" id="PR00260">
    <property type="entry name" value="CHEMTRNSDUCR"/>
</dbReference>
<comment type="subcellular location">
    <subcellularLocation>
        <location evidence="1">Membrane</location>
    </subcellularLocation>
</comment>
<dbReference type="InterPro" id="IPR004090">
    <property type="entry name" value="Chemotax_Me-accpt_rcpt"/>
</dbReference>